<evidence type="ECO:0000256" key="3">
    <source>
        <dbReference type="ARBA" id="ARBA00022833"/>
    </source>
</evidence>
<dbReference type="GO" id="GO:0008270">
    <property type="term" value="F:zinc ion binding"/>
    <property type="evidence" value="ECO:0007669"/>
    <property type="project" value="UniProtKB-KW"/>
</dbReference>
<dbReference type="InterPro" id="IPR007853">
    <property type="entry name" value="Znf_DNL-typ"/>
</dbReference>
<reference evidence="8" key="1">
    <citation type="submission" date="2012-05" db="EMBL/GenBank/DDBJ databases">
        <title>Whole Genome Assembly of Lutzomyia longipalpis.</title>
        <authorList>
            <person name="Richards S."/>
            <person name="Qu C."/>
            <person name="Dillon R."/>
            <person name="Worley K."/>
            <person name="Scherer S."/>
            <person name="Batterton M."/>
            <person name="Taylor A."/>
            <person name="Hawes A."/>
            <person name="Hernandez B."/>
            <person name="Kovar C."/>
            <person name="Mandapat C."/>
            <person name="Pham C."/>
            <person name="Qu C."/>
            <person name="Jing C."/>
            <person name="Bess C."/>
            <person name="Bandaranaike D."/>
            <person name="Ngo D."/>
            <person name="Ongeri F."/>
            <person name="Arias F."/>
            <person name="Lara F."/>
            <person name="Weissenberger G."/>
            <person name="Kamau G."/>
            <person name="Han H."/>
            <person name="Shen H."/>
            <person name="Dinh H."/>
            <person name="Khalil I."/>
            <person name="Jones J."/>
            <person name="Shafer J."/>
            <person name="Jayaseelan J."/>
            <person name="Quiroz J."/>
            <person name="Blankenburg K."/>
            <person name="Nguyen L."/>
            <person name="Jackson L."/>
            <person name="Francisco L."/>
            <person name="Tang L.-Y."/>
            <person name="Pu L.-L."/>
            <person name="Perales L."/>
            <person name="Lorensuhewa L."/>
            <person name="Munidasa M."/>
            <person name="Coyle M."/>
            <person name="Taylor M."/>
            <person name="Puazo M."/>
            <person name="Firestine M."/>
            <person name="Scheel M."/>
            <person name="Javaid M."/>
            <person name="Wang M."/>
            <person name="Li M."/>
            <person name="Tabassum N."/>
            <person name="Saada N."/>
            <person name="Osuji N."/>
            <person name="Aqrawi P."/>
            <person name="Fu Q."/>
            <person name="Thornton R."/>
            <person name="Raj R."/>
            <person name="Goodspeed R."/>
            <person name="Mata R."/>
            <person name="Najjar R."/>
            <person name="Gubbala S."/>
            <person name="Lee S."/>
            <person name="Denson S."/>
            <person name="Patil S."/>
            <person name="Macmil S."/>
            <person name="Qi S."/>
            <person name="Matskevitch T."/>
            <person name="Palculict T."/>
            <person name="Mathew T."/>
            <person name="Vee V."/>
            <person name="Velamala V."/>
            <person name="Korchina V."/>
            <person name="Cai W."/>
            <person name="Liu W."/>
            <person name="Dai W."/>
            <person name="Zou X."/>
            <person name="Zhu Y."/>
            <person name="Zhang Y."/>
            <person name="Wu Y.-Q."/>
            <person name="Xin Y."/>
            <person name="Nazarath L."/>
            <person name="Kovar C."/>
            <person name="Han Y."/>
            <person name="Muzny D."/>
            <person name="Gibbs R."/>
        </authorList>
    </citation>
    <scope>NUCLEOTIDE SEQUENCE [LARGE SCALE GENOMIC DNA]</scope>
    <source>
        <strain evidence="8">Jacobina</strain>
    </source>
</reference>
<dbReference type="PANTHER" id="PTHR20922">
    <property type="entry name" value="DNL-TYPE ZINC FINGER PROTEIN"/>
    <property type="match status" value="1"/>
</dbReference>
<keyword evidence="1" id="KW-0479">Metal-binding</keyword>
<dbReference type="PROSITE" id="PS51501">
    <property type="entry name" value="ZF_DNL"/>
    <property type="match status" value="1"/>
</dbReference>
<dbReference type="GO" id="GO:0051087">
    <property type="term" value="F:protein-folding chaperone binding"/>
    <property type="evidence" value="ECO:0007669"/>
    <property type="project" value="TreeGrafter"/>
</dbReference>
<dbReference type="InterPro" id="IPR024158">
    <property type="entry name" value="Mt_import_TIM15"/>
</dbReference>
<reference evidence="7" key="3">
    <citation type="submission" date="2020-05" db="UniProtKB">
        <authorList>
            <consortium name="EnsemblMetazoa"/>
        </authorList>
    </citation>
    <scope>IDENTIFICATION</scope>
    <source>
        <strain evidence="7">Jacobina</strain>
    </source>
</reference>
<dbReference type="PANTHER" id="PTHR20922:SF13">
    <property type="entry name" value="DNL-TYPE ZINC FINGER PROTEIN"/>
    <property type="match status" value="1"/>
</dbReference>
<evidence type="ECO:0000313" key="8">
    <source>
        <dbReference type="Proteomes" id="UP000092461"/>
    </source>
</evidence>
<organism evidence="7 8">
    <name type="scientific">Lutzomyia longipalpis</name>
    <name type="common">Sand fly</name>
    <dbReference type="NCBI Taxonomy" id="7200"/>
    <lineage>
        <taxon>Eukaryota</taxon>
        <taxon>Metazoa</taxon>
        <taxon>Ecdysozoa</taxon>
        <taxon>Arthropoda</taxon>
        <taxon>Hexapoda</taxon>
        <taxon>Insecta</taxon>
        <taxon>Pterygota</taxon>
        <taxon>Neoptera</taxon>
        <taxon>Endopterygota</taxon>
        <taxon>Diptera</taxon>
        <taxon>Nematocera</taxon>
        <taxon>Psychodoidea</taxon>
        <taxon>Psychodidae</taxon>
        <taxon>Lutzomyia</taxon>
        <taxon>Lutzomyia</taxon>
    </lineage>
</organism>
<dbReference type="EnsemblMetazoa" id="LLOJ006564-RA">
    <property type="protein sequence ID" value="LLOJ006564-PA"/>
    <property type="gene ID" value="LLOJ006564"/>
</dbReference>
<feature type="domain" description="DNL-type" evidence="5">
    <location>
        <begin position="19"/>
        <end position="105"/>
    </location>
</feature>
<accession>A0A1B0CP91</accession>
<evidence type="ECO:0000313" key="7">
    <source>
        <dbReference type="EnsemblMetazoa" id="LLOJ006564-PA"/>
    </source>
</evidence>
<dbReference type="AlphaFoldDB" id="A0A1B0CP91"/>
<evidence type="ECO:0000256" key="4">
    <source>
        <dbReference type="PROSITE-ProRule" id="PRU00834"/>
    </source>
</evidence>
<dbReference type="GO" id="GO:0005739">
    <property type="term" value="C:mitochondrion"/>
    <property type="evidence" value="ECO:0007669"/>
    <property type="project" value="TreeGrafter"/>
</dbReference>
<name>A0A1B0CP91_LUTLO</name>
<dbReference type="GO" id="GO:0050821">
    <property type="term" value="P:protein stabilization"/>
    <property type="evidence" value="ECO:0007669"/>
    <property type="project" value="TreeGrafter"/>
</dbReference>
<evidence type="ECO:0000259" key="5">
    <source>
        <dbReference type="PROSITE" id="PS51501"/>
    </source>
</evidence>
<evidence type="ECO:0000256" key="1">
    <source>
        <dbReference type="ARBA" id="ARBA00022723"/>
    </source>
</evidence>
<keyword evidence="8" id="KW-1185">Reference proteome</keyword>
<dbReference type="GO" id="GO:0006457">
    <property type="term" value="P:protein folding"/>
    <property type="evidence" value="ECO:0007669"/>
    <property type="project" value="TreeGrafter"/>
</dbReference>
<evidence type="ECO:0000256" key="2">
    <source>
        <dbReference type="ARBA" id="ARBA00022771"/>
    </source>
</evidence>
<protein>
    <recommendedName>
        <fullName evidence="5">DNL-type domain-containing protein</fullName>
    </recommendedName>
</protein>
<keyword evidence="3" id="KW-0862">Zinc</keyword>
<dbReference type="Pfam" id="PF05180">
    <property type="entry name" value="zf-DNL"/>
    <property type="match status" value="1"/>
</dbReference>
<dbReference type="GO" id="GO:0030150">
    <property type="term" value="P:protein import into mitochondrial matrix"/>
    <property type="evidence" value="ECO:0007669"/>
    <property type="project" value="TreeGrafter"/>
</dbReference>
<proteinExistence type="predicted"/>
<reference evidence="6" key="2">
    <citation type="journal article" date="2020" name="BMC">
        <title>Leishmania infection induces a limited differential gene expression in the sand fly midgut.</title>
        <authorList>
            <person name="Coutinho-Abreu I.V."/>
            <person name="Serafim T.D."/>
            <person name="Meneses C."/>
            <person name="Kamhawi S."/>
            <person name="Oliveira F."/>
            <person name="Valenzuela J.G."/>
        </authorList>
    </citation>
    <scope>NUCLEOTIDE SEQUENCE</scope>
    <source>
        <strain evidence="6">Jacobina</strain>
        <tissue evidence="6">Midgut</tissue>
    </source>
</reference>
<evidence type="ECO:0000313" key="6">
    <source>
        <dbReference type="EMBL" id="MBC1172819.1"/>
    </source>
</evidence>
<sequence>MLQRRMFSDEIPASKVLTQISTHLQLAFTCKVCNTRSTKSISKVAYEKGVVIVKCDGCSNNHLIADNLNWFTDLNGKRNIEEILREKGESVVRIGPEEFINKGNT</sequence>
<dbReference type="EMBL" id="AJWK01021566">
    <property type="status" value="NOT_ANNOTATED_CDS"/>
    <property type="molecule type" value="Genomic_DNA"/>
</dbReference>
<dbReference type="VEuPathDB" id="VectorBase:LLOJ006564"/>
<dbReference type="Proteomes" id="UP000092461">
    <property type="component" value="Unassembled WGS sequence"/>
</dbReference>
<dbReference type="EMBL" id="GITU01004116">
    <property type="protein sequence ID" value="MBC1172819.1"/>
    <property type="molecule type" value="Transcribed_RNA"/>
</dbReference>
<keyword evidence="2 4" id="KW-0863">Zinc-finger</keyword>